<evidence type="ECO:0000313" key="7">
    <source>
        <dbReference type="EMBL" id="CAD1846001.1"/>
    </source>
</evidence>
<dbReference type="GO" id="GO:0006886">
    <property type="term" value="P:intracellular protein transport"/>
    <property type="evidence" value="ECO:0007669"/>
    <property type="project" value="InterPro"/>
</dbReference>
<feature type="domain" description="Exocyst complex component EXOC6/Sec15 N-terminal" evidence="6">
    <location>
        <begin position="1"/>
        <end position="40"/>
    </location>
</feature>
<evidence type="ECO:0000256" key="2">
    <source>
        <dbReference type="ARBA" id="ARBA00022448"/>
    </source>
</evidence>
<keyword evidence="2" id="KW-0813">Transport</keyword>
<proteinExistence type="inferred from homology"/>
<keyword evidence="4" id="KW-0175">Coiled coil</keyword>
<dbReference type="InterPro" id="IPR046361">
    <property type="entry name" value="EXOC6/Sec15_C"/>
</dbReference>
<dbReference type="GO" id="GO:0000145">
    <property type="term" value="C:exocyst"/>
    <property type="evidence" value="ECO:0007669"/>
    <property type="project" value="TreeGrafter"/>
</dbReference>
<evidence type="ECO:0000259" key="6">
    <source>
        <dbReference type="Pfam" id="PF20651"/>
    </source>
</evidence>
<accession>A0A6V7QT04</accession>
<gene>
    <name evidence="7" type="ORF">CB5_LOCUS29212</name>
</gene>
<dbReference type="Gene3D" id="1.20.58.670">
    <property type="entry name" value="Dsl1p vesicle tethering complex, Tip20p subunit, domain D"/>
    <property type="match status" value="1"/>
</dbReference>
<dbReference type="Gene3D" id="1.10.357.30">
    <property type="entry name" value="Exocyst complex subunit Sec15 C-terminal domain, N-terminal subdomain"/>
    <property type="match status" value="1"/>
</dbReference>
<dbReference type="InterPro" id="IPR042044">
    <property type="entry name" value="EXOC6PINT-1/Sec15/Tip20_C_dom2"/>
</dbReference>
<protein>
    <submittedName>
        <fullName evidence="7">Uncharacterized protein</fullName>
    </submittedName>
</protein>
<dbReference type="Pfam" id="PF04091">
    <property type="entry name" value="Sec15_C"/>
    <property type="match status" value="1"/>
</dbReference>
<dbReference type="PANTHER" id="PTHR12702">
    <property type="entry name" value="SEC15"/>
    <property type="match status" value="1"/>
</dbReference>
<dbReference type="GO" id="GO:0090522">
    <property type="term" value="P:vesicle tethering involved in exocytosis"/>
    <property type="evidence" value="ECO:0007669"/>
    <property type="project" value="InterPro"/>
</dbReference>
<dbReference type="GO" id="GO:0006893">
    <property type="term" value="P:Golgi to plasma membrane transport"/>
    <property type="evidence" value="ECO:0007669"/>
    <property type="project" value="TreeGrafter"/>
</dbReference>
<evidence type="ECO:0000256" key="3">
    <source>
        <dbReference type="ARBA" id="ARBA00022483"/>
    </source>
</evidence>
<organism evidence="7">
    <name type="scientific">Ananas comosus var. bracteatus</name>
    <name type="common">red pineapple</name>
    <dbReference type="NCBI Taxonomy" id="296719"/>
    <lineage>
        <taxon>Eukaryota</taxon>
        <taxon>Viridiplantae</taxon>
        <taxon>Streptophyta</taxon>
        <taxon>Embryophyta</taxon>
        <taxon>Tracheophyta</taxon>
        <taxon>Spermatophyta</taxon>
        <taxon>Magnoliopsida</taxon>
        <taxon>Liliopsida</taxon>
        <taxon>Poales</taxon>
        <taxon>Bromeliaceae</taxon>
        <taxon>Bromelioideae</taxon>
        <taxon>Ananas</taxon>
    </lineage>
</organism>
<evidence type="ECO:0000259" key="5">
    <source>
        <dbReference type="Pfam" id="PF04091"/>
    </source>
</evidence>
<feature type="domain" description="Exocyst complex subunit EXOC6/Sec15 C-terminal" evidence="5">
    <location>
        <begin position="68"/>
        <end position="366"/>
    </location>
</feature>
<dbReference type="InterPro" id="IPR007225">
    <property type="entry name" value="EXOC6/Sec15"/>
</dbReference>
<comment type="similarity">
    <text evidence="1">Belongs to the SEC15 family.</text>
</comment>
<sequence>MIEKQIPIIKLHIEKKVCSEFNDWLVHIRSTAKEIGQLAIGQAPQLDKEMKKCEPARERLKNKIVRAFGYNAGFSIYSTLLFFCSDVCRIVRSFIGDSVSYLSYGGTMNFYDVVKKFLDKLLIEVLNDALLNTIHSCSLSVRQAMQITANIAVLERACDRFLFLAAQLCGIPRRLVDRPHSGLAAKAVLKASHNAAYNELSNLVNSKLDEYMVLMNNINWTVDEASEHANDYMNEVVIYLDELVSNAQQILPLEALYMVGVGALSHISDSIVTAFLSENLKRFNLNAVIGIDNDLKVLESFADERFYSAGLTELRKETSFKDCLVEARQLVNLLLSNQPENFTNPVIREENYGVLDHKKVAAICDKFKDSPDRLFGASLTAIRSKMLGRSLWTC</sequence>
<dbReference type="PANTHER" id="PTHR12702:SF0">
    <property type="entry name" value="EXOCYST COMPLEX COMPONENT 6"/>
    <property type="match status" value="1"/>
</dbReference>
<evidence type="ECO:0000256" key="4">
    <source>
        <dbReference type="ARBA" id="ARBA00023054"/>
    </source>
</evidence>
<keyword evidence="3" id="KW-0268">Exocytosis</keyword>
<name>A0A6V7QT04_ANACO</name>
<evidence type="ECO:0000256" key="1">
    <source>
        <dbReference type="ARBA" id="ARBA00007944"/>
    </source>
</evidence>
<reference evidence="7" key="1">
    <citation type="submission" date="2020-07" db="EMBL/GenBank/DDBJ databases">
        <authorList>
            <person name="Lin J."/>
        </authorList>
    </citation>
    <scope>NUCLEOTIDE SEQUENCE</scope>
</reference>
<dbReference type="Pfam" id="PF20651">
    <property type="entry name" value="EXOC6_Sec15_N"/>
    <property type="match status" value="1"/>
</dbReference>
<dbReference type="AlphaFoldDB" id="A0A6V7QT04"/>
<dbReference type="FunFam" id="1.20.58.670:FF:000002">
    <property type="entry name" value="Exocyst complex component"/>
    <property type="match status" value="1"/>
</dbReference>
<dbReference type="GO" id="GO:0016020">
    <property type="term" value="C:membrane"/>
    <property type="evidence" value="ECO:0007669"/>
    <property type="project" value="TreeGrafter"/>
</dbReference>
<dbReference type="EMBL" id="CAJEUB010000010">
    <property type="protein sequence ID" value="CAD1846001.1"/>
    <property type="molecule type" value="Genomic_DNA"/>
</dbReference>
<dbReference type="InterPro" id="IPR048359">
    <property type="entry name" value="EXOC6_Sec15_N"/>
</dbReference>
<dbReference type="InterPro" id="IPR042045">
    <property type="entry name" value="EXOC6/Sec15_C_dom1"/>
</dbReference>